<gene>
    <name evidence="1" type="ORF">ECRASSUSDP1_LOCUS28669</name>
</gene>
<reference evidence="1" key="1">
    <citation type="submission" date="2023-07" db="EMBL/GenBank/DDBJ databases">
        <authorList>
            <consortium name="AG Swart"/>
            <person name="Singh M."/>
            <person name="Singh A."/>
            <person name="Seah K."/>
            <person name="Emmerich C."/>
        </authorList>
    </citation>
    <scope>NUCLEOTIDE SEQUENCE</scope>
    <source>
        <strain evidence="1">DP1</strain>
    </source>
</reference>
<evidence type="ECO:0000313" key="1">
    <source>
        <dbReference type="EMBL" id="CAI2387042.1"/>
    </source>
</evidence>
<organism evidence="1 2">
    <name type="scientific">Euplotes crassus</name>
    <dbReference type="NCBI Taxonomy" id="5936"/>
    <lineage>
        <taxon>Eukaryota</taxon>
        <taxon>Sar</taxon>
        <taxon>Alveolata</taxon>
        <taxon>Ciliophora</taxon>
        <taxon>Intramacronucleata</taxon>
        <taxon>Spirotrichea</taxon>
        <taxon>Hypotrichia</taxon>
        <taxon>Euplotida</taxon>
        <taxon>Euplotidae</taxon>
        <taxon>Moneuplotes</taxon>
    </lineage>
</organism>
<dbReference type="Proteomes" id="UP001295684">
    <property type="component" value="Unassembled WGS sequence"/>
</dbReference>
<protein>
    <submittedName>
        <fullName evidence="1">Uncharacterized protein</fullName>
    </submittedName>
</protein>
<sequence length="683" mass="79351">MEQSQPPTKPVHQLLSKLGSFVTIMSYYGYHDEAYFLCRILCKMTAESIQKYKNMLNLCTEKKTIYIRNKNSFILESELKLNCINMFKFDLELRSFASLTHLNDLLLDLKAIKEQDERKYKLAVTQGKNPNKLSYVSEDYIHIDKVHNVTLRAQEAVYNNLQVVSPTTFQIPYRFIPTIKQINSTEVMGNRRSDMDDEQVFNIFMINHYLSHSNTSYNPEIDIVEIKPKHDKNSDLFFSLESFLCNENHESSRIIILDCCEPLEDIEENFCMNAKFQQYLKYFHLHGEYDYVQLFKDICNSEQHFESLREVLVTSKFKNDSLIKELYSKGCKKISGHLPSFTRGVIVNEKFSEIMRKQPLHYFDDIEAKFVGLQSTDNFDSFNVITVDQEFEIVTKGERITVSLEKHARFVASKIFTTLSNTIMFKPDLLFEFNTKISSINKQKNYEGSGDELFIEVKLKHVHSVDMVLDGSDITSQASMAKLTETFASSNPKTKCRLQIFKFNEGSYSEDLQPFCHIKSLRLVKCHPLVTEIVSDENYRVMSELEIFDSPINFHKFTDKFGKFKLIDTLMVKLLTGNTAIVSFHEGIIPFLSEGNLPNLKHLDIFIGMYHGVSGVGEFLSNKAGKKLYMEGYFDMLDAFLKKSSRLRFVKYNDQLDPHECTSRSRYIDVSEHPKSRFIEIIS</sequence>
<dbReference type="AlphaFoldDB" id="A0AAD1Y9G6"/>
<keyword evidence="2" id="KW-1185">Reference proteome</keyword>
<evidence type="ECO:0000313" key="2">
    <source>
        <dbReference type="Proteomes" id="UP001295684"/>
    </source>
</evidence>
<comment type="caution">
    <text evidence="1">The sequence shown here is derived from an EMBL/GenBank/DDBJ whole genome shotgun (WGS) entry which is preliminary data.</text>
</comment>
<accession>A0AAD1Y9G6</accession>
<dbReference type="EMBL" id="CAMPGE010029561">
    <property type="protein sequence ID" value="CAI2387042.1"/>
    <property type="molecule type" value="Genomic_DNA"/>
</dbReference>
<proteinExistence type="predicted"/>
<name>A0AAD1Y9G6_EUPCR</name>